<protein>
    <submittedName>
        <fullName evidence="1">Uncharacterized protein</fullName>
    </submittedName>
</protein>
<name>A0ABP9BW34_9MICC</name>
<dbReference type="RefSeq" id="WP_251379745.1">
    <property type="nucleotide sequence ID" value="NZ_BAABKP010000006.1"/>
</dbReference>
<proteinExistence type="predicted"/>
<gene>
    <name evidence="1" type="ORF">GCM10023352_20130</name>
</gene>
<comment type="caution">
    <text evidence="1">The sequence shown here is derived from an EMBL/GenBank/DDBJ whole genome shotgun (WGS) entry which is preliminary data.</text>
</comment>
<evidence type="ECO:0000313" key="2">
    <source>
        <dbReference type="Proteomes" id="UP001500187"/>
    </source>
</evidence>
<reference evidence="2" key="1">
    <citation type="journal article" date="2019" name="Int. J. Syst. Evol. Microbiol.">
        <title>The Global Catalogue of Microorganisms (GCM) 10K type strain sequencing project: providing services to taxonomists for standard genome sequencing and annotation.</title>
        <authorList>
            <consortium name="The Broad Institute Genomics Platform"/>
            <consortium name="The Broad Institute Genome Sequencing Center for Infectious Disease"/>
            <person name="Wu L."/>
            <person name="Ma J."/>
        </authorList>
    </citation>
    <scope>NUCLEOTIDE SEQUENCE [LARGE SCALE GENOMIC DNA]</scope>
    <source>
        <strain evidence="2">JCM 18541</strain>
    </source>
</reference>
<organism evidence="1 2">
    <name type="scientific">Rothia endophytica</name>
    <dbReference type="NCBI Taxonomy" id="1324766"/>
    <lineage>
        <taxon>Bacteria</taxon>
        <taxon>Bacillati</taxon>
        <taxon>Actinomycetota</taxon>
        <taxon>Actinomycetes</taxon>
        <taxon>Micrococcales</taxon>
        <taxon>Micrococcaceae</taxon>
        <taxon>Rothia</taxon>
    </lineage>
</organism>
<sequence>MTKLKDISDNILDYTDLLEELGGRYSFESRLGRGVYQRLTRGKYMRTRYWSQLTEEEQYLARIIGLADTLPGAIFSHQTAALIHGLPTKSVPEHVHLYIAHRVRSQGLKVHHGRLHMPTDTTVFLPGIRVTSLKRTLEDLASAHDNKPGMWVKL</sequence>
<keyword evidence="2" id="KW-1185">Reference proteome</keyword>
<accession>A0ABP9BW34</accession>
<evidence type="ECO:0000313" key="1">
    <source>
        <dbReference type="EMBL" id="GAA4800123.1"/>
    </source>
</evidence>
<dbReference type="EMBL" id="BAABKP010000006">
    <property type="protein sequence ID" value="GAA4800123.1"/>
    <property type="molecule type" value="Genomic_DNA"/>
</dbReference>
<dbReference type="Proteomes" id="UP001500187">
    <property type="component" value="Unassembled WGS sequence"/>
</dbReference>